<dbReference type="InterPro" id="IPR016633">
    <property type="entry name" value="EarP"/>
</dbReference>
<dbReference type="Pfam" id="PF10093">
    <property type="entry name" value="EarP"/>
    <property type="match status" value="1"/>
</dbReference>
<reference evidence="8 9" key="1">
    <citation type="submission" date="2020-06" db="EMBL/GenBank/DDBJ databases">
        <title>Schlegella sp. ID0723 isolated from air conditioner.</title>
        <authorList>
            <person name="Kim D.Y."/>
            <person name="Kim D.-U."/>
        </authorList>
    </citation>
    <scope>NUCLEOTIDE SEQUENCE [LARGE SCALE GENOMIC DNA]</scope>
    <source>
        <strain evidence="8 9">ID0723</strain>
    </source>
</reference>
<dbReference type="Proteomes" id="UP000529637">
    <property type="component" value="Unassembled WGS sequence"/>
</dbReference>
<dbReference type="GO" id="GO:0003746">
    <property type="term" value="F:translation elongation factor activity"/>
    <property type="evidence" value="ECO:0007669"/>
    <property type="project" value="UniProtKB-KW"/>
</dbReference>
<evidence type="ECO:0000256" key="7">
    <source>
        <dbReference type="ARBA" id="ARBA00048472"/>
    </source>
</evidence>
<dbReference type="GO" id="GO:0106361">
    <property type="term" value="F:protein-arginine rhamnosyltransferase activity"/>
    <property type="evidence" value="ECO:0007669"/>
    <property type="project" value="InterPro"/>
</dbReference>
<keyword evidence="1" id="KW-0328">Glycosyltransferase</keyword>
<name>A0A7Y6NNB3_9BURK</name>
<comment type="catalytic activity">
    <reaction evidence="7">
        <text>dTDP-beta-L-rhamnose + L-arginyl-[protein] = N(omega)-(alpha-L-rhamnosyl)-L-arginyl-[protein] + dTDP + H(+)</text>
        <dbReference type="Rhea" id="RHEA:66692"/>
        <dbReference type="Rhea" id="RHEA-COMP:10532"/>
        <dbReference type="Rhea" id="RHEA-COMP:17096"/>
        <dbReference type="ChEBI" id="CHEBI:15378"/>
        <dbReference type="ChEBI" id="CHEBI:29965"/>
        <dbReference type="ChEBI" id="CHEBI:57510"/>
        <dbReference type="ChEBI" id="CHEBI:58369"/>
        <dbReference type="ChEBI" id="CHEBI:167445"/>
    </reaction>
    <physiologicalReaction direction="left-to-right" evidence="7">
        <dbReference type="Rhea" id="RHEA:66693"/>
    </physiologicalReaction>
</comment>
<organism evidence="8 9">
    <name type="scientific">Piscinibacter koreensis</name>
    <dbReference type="NCBI Taxonomy" id="2742824"/>
    <lineage>
        <taxon>Bacteria</taxon>
        <taxon>Pseudomonadati</taxon>
        <taxon>Pseudomonadota</taxon>
        <taxon>Betaproteobacteria</taxon>
        <taxon>Burkholderiales</taxon>
        <taxon>Sphaerotilaceae</taxon>
        <taxon>Piscinibacter</taxon>
    </lineage>
</organism>
<comment type="similarity">
    <text evidence="4">Belongs to the glycosyltransferase 104 family.</text>
</comment>
<accession>A0A7Y6NNB3</accession>
<comment type="function">
    <text evidence="3">Protein-arginine rhamnosyltransferase that catalyzes the transfer of a single rhamnose to elongation factor P (EF-P) on 'Lys-32', a modification required for EF-P-dependent rescue of polyproline stalled ribosomes.</text>
</comment>
<protein>
    <recommendedName>
        <fullName evidence="5">Protein-arginine rhamnosyltransferase</fullName>
    </recommendedName>
    <alternativeName>
        <fullName evidence="6">EF-P arginine rhamnosyltransferase</fullName>
    </alternativeName>
</protein>
<dbReference type="RefSeq" id="WP_176069094.1">
    <property type="nucleotide sequence ID" value="NZ_JABWMJ010000004.1"/>
</dbReference>
<gene>
    <name evidence="8" type="primary">earP</name>
    <name evidence="8" type="ORF">HQN59_11030</name>
</gene>
<keyword evidence="2 8" id="KW-0808">Transferase</keyword>
<proteinExistence type="inferred from homology"/>
<evidence type="ECO:0000256" key="3">
    <source>
        <dbReference type="ARBA" id="ARBA00024303"/>
    </source>
</evidence>
<keyword evidence="9" id="KW-1185">Reference proteome</keyword>
<dbReference type="PIRSF" id="PIRSF015557">
    <property type="entry name" value="UCP015557"/>
    <property type="match status" value="1"/>
</dbReference>
<dbReference type="EMBL" id="JABWMJ010000004">
    <property type="protein sequence ID" value="NUZ06294.1"/>
    <property type="molecule type" value="Genomic_DNA"/>
</dbReference>
<evidence type="ECO:0000256" key="6">
    <source>
        <dbReference type="ARBA" id="ARBA00030025"/>
    </source>
</evidence>
<sequence length="355" mass="39094">MRWDLFCRVIDNHGDAGVCWRLAADLAQRGEFVRLWVDDASALSWMAPEGCAGVEVRGWPDGRVDRGEARLGDVVIEAFGCELPAHVRERLFERDPAPVWINLEYLTAEPYAARAHGLASPQFDPAGRRVDKWFFYPGFDAASGGLIREPWLLERLAAVEPRSWLAANGIDARPEERVVSIFCYRDAPLDALVGACTDRPTLLLATPGHATSGLAATLGAEMRCGAVRALSLPYRPQPDFDALLAASAVCLVRGEDSFVRAQWAGRPFVWQIYPQDDAAHHVKLAAFLNVYLQGAEPSLAGAIRAWFEGWNGLGALPRAWPDLAAWQAHARGWRDRLAAQTDLTARLLDFVAAKS</sequence>
<evidence type="ECO:0000256" key="4">
    <source>
        <dbReference type="ARBA" id="ARBA00024346"/>
    </source>
</evidence>
<evidence type="ECO:0000256" key="2">
    <source>
        <dbReference type="ARBA" id="ARBA00022679"/>
    </source>
</evidence>
<evidence type="ECO:0000256" key="1">
    <source>
        <dbReference type="ARBA" id="ARBA00022676"/>
    </source>
</evidence>
<keyword evidence="8" id="KW-0251">Elongation factor</keyword>
<dbReference type="NCBIfam" id="TIGR03837">
    <property type="entry name" value="efp_Arg_rhamno"/>
    <property type="match status" value="1"/>
</dbReference>
<evidence type="ECO:0000256" key="5">
    <source>
        <dbReference type="ARBA" id="ARBA00024416"/>
    </source>
</evidence>
<keyword evidence="8" id="KW-0648">Protein biosynthesis</keyword>
<evidence type="ECO:0000313" key="8">
    <source>
        <dbReference type="EMBL" id="NUZ06294.1"/>
    </source>
</evidence>
<comment type="caution">
    <text evidence="8">The sequence shown here is derived from an EMBL/GenBank/DDBJ whole genome shotgun (WGS) entry which is preliminary data.</text>
</comment>
<dbReference type="AlphaFoldDB" id="A0A7Y6NNB3"/>
<evidence type="ECO:0000313" key="9">
    <source>
        <dbReference type="Proteomes" id="UP000529637"/>
    </source>
</evidence>